<protein>
    <submittedName>
        <fullName evidence="1">Uncharacterized protein</fullName>
    </submittedName>
</protein>
<dbReference type="EMBL" id="DAATNN010000004">
    <property type="protein sequence ID" value="HAE9261351.1"/>
    <property type="molecule type" value="Genomic_DNA"/>
</dbReference>
<evidence type="ECO:0000313" key="1">
    <source>
        <dbReference type="EMBL" id="HAE9261351.1"/>
    </source>
</evidence>
<sequence>MEKLIQQFNQVGERIMAQLAAEYGKNASYVSEAQLQRFKRDMQRRWLKTCNPVYSVLVSCCEVEETNRIFAGDLAWLELQKNNDLKLVGFAESELGDREPVFSGVTL</sequence>
<organism evidence="1">
    <name type="scientific">Salmonella enterica subsp. arizonae serovar 48:z4,z24:-</name>
    <dbReference type="NCBI Taxonomy" id="1967584"/>
    <lineage>
        <taxon>Bacteria</taxon>
        <taxon>Pseudomonadati</taxon>
        <taxon>Pseudomonadota</taxon>
        <taxon>Gammaproteobacteria</taxon>
        <taxon>Enterobacterales</taxon>
        <taxon>Enterobacteriaceae</taxon>
        <taxon>Salmonella</taxon>
    </lineage>
</organism>
<accession>A0A738X789</accession>
<proteinExistence type="predicted"/>
<name>A0A738X789_SALER</name>
<reference evidence="1" key="2">
    <citation type="submission" date="2018-07" db="EMBL/GenBank/DDBJ databases">
        <authorList>
            <consortium name="NCBI Pathogen Detection Project"/>
        </authorList>
    </citation>
    <scope>NUCLEOTIDE SEQUENCE</scope>
    <source>
        <strain evidence="1">13-3002</strain>
    </source>
</reference>
<dbReference type="AlphaFoldDB" id="A0A738X789"/>
<gene>
    <name evidence="1" type="ORF">G4Y52_001003</name>
</gene>
<comment type="caution">
    <text evidence="1">The sequence shown here is derived from an EMBL/GenBank/DDBJ whole genome shotgun (WGS) entry which is preliminary data.</text>
</comment>
<reference evidence="1" key="1">
    <citation type="journal article" date="2018" name="Genome Biol.">
        <title>SKESA: strategic k-mer extension for scrupulous assemblies.</title>
        <authorList>
            <person name="Souvorov A."/>
            <person name="Agarwala R."/>
            <person name="Lipman D.J."/>
        </authorList>
    </citation>
    <scope>NUCLEOTIDE SEQUENCE</scope>
    <source>
        <strain evidence="1">13-3002</strain>
    </source>
</reference>